<dbReference type="OrthoDB" id="10439055at2759"/>
<name>A0A2V3IYD1_9FLOR</name>
<sequence>MSENRTILTTIPEAPYGFVEVLPESQVPGQYVVGQSSFTGNPDIKKPFLLIRNVGGSAEEFMLGLLSIFMIMVVTELLLTFLSRKRSDIDDEENEYAYAAVRVDEYLRLNMERALRREGWPRRVGQRRKVHLTVTVFAVGAVILLIDTGTIFLTQPSISVSKPGDYNLKGTHPIAASPGLGKFLRRTAIERPCVTPIFSNSNPLRNFSMSACTTLGLEQAHTRVTDTVNTIKFGSWFHEGGGDHIITFGNASITMKTRLFLYGVENGTRRILFSMLYEDYLPAIRYLHELVMYGIMEESCNANYATRTCDEVLKEHRSESTPVNRTLVLWTTRKGKRRESVLGLETNLFLEIRKPWVTVFKRVGPLLTTEQVTEVEGPGSYSHINTEERQENIRGLLVQESRNLGVIGMLLADSVLVAFLVCARRYCRPVSLSQKAWDLFEKIHTKDTAAQSILTDIEPLRNVSVHQKLQTSRSSPVPILDNFRGLRSRSSTKK</sequence>
<evidence type="ECO:0000313" key="2">
    <source>
        <dbReference type="EMBL" id="PXF47075.1"/>
    </source>
</evidence>
<dbReference type="EMBL" id="NBIV01000029">
    <property type="protein sequence ID" value="PXF47075.1"/>
    <property type="molecule type" value="Genomic_DNA"/>
</dbReference>
<keyword evidence="1" id="KW-0812">Transmembrane</keyword>
<feature type="transmembrane region" description="Helical" evidence="1">
    <location>
        <begin position="61"/>
        <end position="82"/>
    </location>
</feature>
<protein>
    <submittedName>
        <fullName evidence="2">Uncharacterized protein</fullName>
    </submittedName>
</protein>
<keyword evidence="1" id="KW-1133">Transmembrane helix</keyword>
<keyword evidence="1" id="KW-0472">Membrane</keyword>
<evidence type="ECO:0000313" key="3">
    <source>
        <dbReference type="Proteomes" id="UP000247409"/>
    </source>
</evidence>
<organism evidence="2 3">
    <name type="scientific">Gracilariopsis chorda</name>
    <dbReference type="NCBI Taxonomy" id="448386"/>
    <lineage>
        <taxon>Eukaryota</taxon>
        <taxon>Rhodophyta</taxon>
        <taxon>Florideophyceae</taxon>
        <taxon>Rhodymeniophycidae</taxon>
        <taxon>Gracilariales</taxon>
        <taxon>Gracilariaceae</taxon>
        <taxon>Gracilariopsis</taxon>
    </lineage>
</organism>
<accession>A0A2V3IYD1</accession>
<comment type="caution">
    <text evidence="2">The sequence shown here is derived from an EMBL/GenBank/DDBJ whole genome shotgun (WGS) entry which is preliminary data.</text>
</comment>
<proteinExistence type="predicted"/>
<dbReference type="Proteomes" id="UP000247409">
    <property type="component" value="Unassembled WGS sequence"/>
</dbReference>
<evidence type="ECO:0000256" key="1">
    <source>
        <dbReference type="SAM" id="Phobius"/>
    </source>
</evidence>
<keyword evidence="3" id="KW-1185">Reference proteome</keyword>
<feature type="transmembrane region" description="Helical" evidence="1">
    <location>
        <begin position="130"/>
        <end position="153"/>
    </location>
</feature>
<dbReference type="AlphaFoldDB" id="A0A2V3IYD1"/>
<gene>
    <name evidence="2" type="ORF">BWQ96_03152</name>
</gene>
<reference evidence="2 3" key="1">
    <citation type="journal article" date="2018" name="Mol. Biol. Evol.">
        <title>Analysis of the draft genome of the red seaweed Gracilariopsis chorda provides insights into genome size evolution in Rhodophyta.</title>
        <authorList>
            <person name="Lee J."/>
            <person name="Yang E.C."/>
            <person name="Graf L."/>
            <person name="Yang J.H."/>
            <person name="Qiu H."/>
            <person name="Zel Zion U."/>
            <person name="Chan C.X."/>
            <person name="Stephens T.G."/>
            <person name="Weber A.P.M."/>
            <person name="Boo G.H."/>
            <person name="Boo S.M."/>
            <person name="Kim K.M."/>
            <person name="Shin Y."/>
            <person name="Jung M."/>
            <person name="Lee S.J."/>
            <person name="Yim H.S."/>
            <person name="Lee J.H."/>
            <person name="Bhattacharya D."/>
            <person name="Yoon H.S."/>
        </authorList>
    </citation>
    <scope>NUCLEOTIDE SEQUENCE [LARGE SCALE GENOMIC DNA]</scope>
    <source>
        <strain evidence="2 3">SKKU-2015</strain>
        <tissue evidence="2">Whole body</tissue>
    </source>
</reference>